<evidence type="ECO:0000313" key="3">
    <source>
        <dbReference type="EMBL" id="SHN85384.1"/>
    </source>
</evidence>
<dbReference type="GO" id="GO:0035438">
    <property type="term" value="F:cyclic-di-GMP binding"/>
    <property type="evidence" value="ECO:0007669"/>
    <property type="project" value="InterPro"/>
</dbReference>
<dbReference type="Proteomes" id="UP000184096">
    <property type="component" value="Chromosome I"/>
</dbReference>
<dbReference type="InterPro" id="IPR009875">
    <property type="entry name" value="PilZ_domain"/>
</dbReference>
<proteinExistence type="predicted"/>
<organism evidence="3 4">
    <name type="scientific">Bradyrhizobium erythrophlei</name>
    <dbReference type="NCBI Taxonomy" id="1437360"/>
    <lineage>
        <taxon>Bacteria</taxon>
        <taxon>Pseudomonadati</taxon>
        <taxon>Pseudomonadota</taxon>
        <taxon>Alphaproteobacteria</taxon>
        <taxon>Hyphomicrobiales</taxon>
        <taxon>Nitrobacteraceae</taxon>
        <taxon>Bradyrhizobium</taxon>
    </lineage>
</organism>
<protein>
    <submittedName>
        <fullName evidence="3">PilZ domain-containing protein</fullName>
    </submittedName>
</protein>
<sequence length="119" mass="13436">MPERRHSPRDKVIYGGTAEIAEGGASRDCVVRNISESGAHLEFKSPLGIPKDSLRLTIARKGRSVVAKIIWWRDNFVGVAFSPDHSYELPGSDLAERLRRSEKKKRQLQRRIKELIGEG</sequence>
<evidence type="ECO:0000313" key="4">
    <source>
        <dbReference type="Proteomes" id="UP000184096"/>
    </source>
</evidence>
<dbReference type="RefSeq" id="WP_072823881.1">
    <property type="nucleotide sequence ID" value="NZ_LT670849.1"/>
</dbReference>
<reference evidence="4" key="1">
    <citation type="submission" date="2016-11" db="EMBL/GenBank/DDBJ databases">
        <authorList>
            <person name="Varghese N."/>
            <person name="Submissions S."/>
        </authorList>
    </citation>
    <scope>NUCLEOTIDE SEQUENCE [LARGE SCALE GENOMIC DNA]</scope>
    <source>
        <strain evidence="4">GAS401</strain>
    </source>
</reference>
<accession>A0A1M7UR30</accession>
<dbReference type="AlphaFoldDB" id="A0A1M7UR30"/>
<evidence type="ECO:0000259" key="2">
    <source>
        <dbReference type="Pfam" id="PF07238"/>
    </source>
</evidence>
<dbReference type="OrthoDB" id="7210926at2"/>
<feature type="coiled-coil region" evidence="1">
    <location>
        <begin position="91"/>
        <end position="118"/>
    </location>
</feature>
<keyword evidence="4" id="KW-1185">Reference proteome</keyword>
<name>A0A1M7UR30_9BRAD</name>
<evidence type="ECO:0000256" key="1">
    <source>
        <dbReference type="SAM" id="Coils"/>
    </source>
</evidence>
<feature type="domain" description="PilZ" evidence="2">
    <location>
        <begin position="3"/>
        <end position="83"/>
    </location>
</feature>
<keyword evidence="1" id="KW-0175">Coiled coil</keyword>
<dbReference type="EMBL" id="LT670849">
    <property type="protein sequence ID" value="SHN85384.1"/>
    <property type="molecule type" value="Genomic_DNA"/>
</dbReference>
<gene>
    <name evidence="3" type="ORF">SAMN05444170_6276</name>
</gene>
<dbReference type="Pfam" id="PF07238">
    <property type="entry name" value="PilZ"/>
    <property type="match status" value="1"/>
</dbReference>
<dbReference type="SUPFAM" id="SSF141371">
    <property type="entry name" value="PilZ domain-like"/>
    <property type="match status" value="1"/>
</dbReference>